<dbReference type="PROSITE" id="PS51114">
    <property type="entry name" value="FBA"/>
    <property type="match status" value="1"/>
</dbReference>
<sequence>MGNSMAIRLMENDDVDVDLANFAASSLPLLELPDRVIERVLSFVPAGDLVKACRFVCGSFGRIVEGNGLWELKCERDGKYIPNLEWHPLPPNYYRGLYAGIPYFQNLLHLASRGSREESRRCLCKHPCGVCMKRQVVDLVEMGVDLELLDSFKPPIEVSEWYAAQVGFGSGIYRMMVELRNAEQERLARYDTGEVTVNNLTRFRWKEVNHTFSNYPSGIRYIYFVHEGRGLQFWGAPDIAGGTVRFVPEQTSRCAVDTQEVLELVKNCSLCSGNDST</sequence>
<dbReference type="SUPFAM" id="SSF81383">
    <property type="entry name" value="F-box domain"/>
    <property type="match status" value="1"/>
</dbReference>
<dbReference type="GO" id="GO:0036503">
    <property type="term" value="P:ERAD pathway"/>
    <property type="evidence" value="ECO:0007669"/>
    <property type="project" value="TreeGrafter"/>
</dbReference>
<dbReference type="InterPro" id="IPR039752">
    <property type="entry name" value="F-box_only"/>
</dbReference>
<protein>
    <recommendedName>
        <fullName evidence="4">F-box domain-containing protein</fullName>
    </recommendedName>
</protein>
<dbReference type="Pfam" id="PF04300">
    <property type="entry name" value="FBA"/>
    <property type="match status" value="1"/>
</dbReference>
<dbReference type="GO" id="GO:0061630">
    <property type="term" value="F:ubiquitin protein ligase activity"/>
    <property type="evidence" value="ECO:0007669"/>
    <property type="project" value="TreeGrafter"/>
</dbReference>
<dbReference type="PROSITE" id="PS50181">
    <property type="entry name" value="FBOX"/>
    <property type="match status" value="1"/>
</dbReference>
<accession>A0A131XU78</accession>
<feature type="domain" description="FBA" evidence="2">
    <location>
        <begin position="70"/>
        <end position="251"/>
    </location>
</feature>
<evidence type="ECO:0000259" key="2">
    <source>
        <dbReference type="PROSITE" id="PS51114"/>
    </source>
</evidence>
<proteinExistence type="evidence at transcript level"/>
<dbReference type="PANTHER" id="PTHR12125:SF5">
    <property type="entry name" value="F-BOX DOMAIN-CONTAINING PROTEIN"/>
    <property type="match status" value="1"/>
</dbReference>
<dbReference type="PANTHER" id="PTHR12125">
    <property type="entry name" value="F-BOX ONLY PROTEIN 6-LIKE PROTEIN"/>
    <property type="match status" value="1"/>
</dbReference>
<dbReference type="InterPro" id="IPR007397">
    <property type="entry name" value="F-box-assoc_dom"/>
</dbReference>
<dbReference type="InterPro" id="IPR036047">
    <property type="entry name" value="F-box-like_dom_sf"/>
</dbReference>
<dbReference type="GO" id="GO:0006516">
    <property type="term" value="P:glycoprotein catabolic process"/>
    <property type="evidence" value="ECO:0007669"/>
    <property type="project" value="TreeGrafter"/>
</dbReference>
<dbReference type="EMBL" id="GEFM01005589">
    <property type="protein sequence ID" value="JAP70207.1"/>
    <property type="molecule type" value="mRNA"/>
</dbReference>
<dbReference type="GO" id="GO:0019005">
    <property type="term" value="C:SCF ubiquitin ligase complex"/>
    <property type="evidence" value="ECO:0007669"/>
    <property type="project" value="TreeGrafter"/>
</dbReference>
<dbReference type="Pfam" id="PF00646">
    <property type="entry name" value="F-box"/>
    <property type="match status" value="1"/>
</dbReference>
<dbReference type="InterPro" id="IPR008979">
    <property type="entry name" value="Galactose-bd-like_sf"/>
</dbReference>
<dbReference type="Gene3D" id="1.20.1280.50">
    <property type="match status" value="1"/>
</dbReference>
<dbReference type="InterPro" id="IPR001810">
    <property type="entry name" value="F-box_dom"/>
</dbReference>
<evidence type="ECO:0008006" key="4">
    <source>
        <dbReference type="Google" id="ProtNLM"/>
    </source>
</evidence>
<dbReference type="FunFam" id="1.20.1280.50:FF:000002">
    <property type="entry name" value="F-box only protein 44"/>
    <property type="match status" value="1"/>
</dbReference>
<dbReference type="AlphaFoldDB" id="A0A131XU78"/>
<reference evidence="3" key="1">
    <citation type="submission" date="2016-02" db="EMBL/GenBank/DDBJ databases">
        <title>RNAseq analyses of the midgut from blood- or serum-fed Ixodes ricinus ticks.</title>
        <authorList>
            <person name="Perner J."/>
            <person name="Provaznik J."/>
            <person name="Schrenkova J."/>
            <person name="Urbanova V."/>
            <person name="Ribeiro J.M."/>
            <person name="Kopacek P."/>
        </authorList>
    </citation>
    <scope>NUCLEOTIDE SEQUENCE</scope>
    <source>
        <tissue evidence="3">Gut</tissue>
    </source>
</reference>
<dbReference type="SUPFAM" id="SSF49785">
    <property type="entry name" value="Galactose-binding domain-like"/>
    <property type="match status" value="1"/>
</dbReference>
<evidence type="ECO:0000313" key="3">
    <source>
        <dbReference type="EMBL" id="JAP70207.1"/>
    </source>
</evidence>
<organism evidence="3">
    <name type="scientific">Ixodes ricinus</name>
    <name type="common">Common tick</name>
    <name type="synonym">Acarus ricinus</name>
    <dbReference type="NCBI Taxonomy" id="34613"/>
    <lineage>
        <taxon>Eukaryota</taxon>
        <taxon>Metazoa</taxon>
        <taxon>Ecdysozoa</taxon>
        <taxon>Arthropoda</taxon>
        <taxon>Chelicerata</taxon>
        <taxon>Arachnida</taxon>
        <taxon>Acari</taxon>
        <taxon>Parasitiformes</taxon>
        <taxon>Ixodida</taxon>
        <taxon>Ixodoidea</taxon>
        <taxon>Ixodidae</taxon>
        <taxon>Ixodinae</taxon>
        <taxon>Ixodes</taxon>
    </lineage>
</organism>
<feature type="domain" description="F-box" evidence="1">
    <location>
        <begin position="26"/>
        <end position="73"/>
    </location>
</feature>
<dbReference type="GO" id="GO:0031146">
    <property type="term" value="P:SCF-dependent proteasomal ubiquitin-dependent protein catabolic process"/>
    <property type="evidence" value="ECO:0007669"/>
    <property type="project" value="TreeGrafter"/>
</dbReference>
<dbReference type="GO" id="GO:0005737">
    <property type="term" value="C:cytoplasm"/>
    <property type="evidence" value="ECO:0007669"/>
    <property type="project" value="TreeGrafter"/>
</dbReference>
<evidence type="ECO:0000259" key="1">
    <source>
        <dbReference type="PROSITE" id="PS50181"/>
    </source>
</evidence>
<name>A0A131XU78_IXORI</name>
<dbReference type="SMART" id="SM01198">
    <property type="entry name" value="FBA"/>
    <property type="match status" value="1"/>
</dbReference>
<dbReference type="Gene3D" id="2.60.120.260">
    <property type="entry name" value="Galactose-binding domain-like"/>
    <property type="match status" value="1"/>
</dbReference>